<keyword evidence="1" id="KW-0547">Nucleotide-binding</keyword>
<keyword evidence="5" id="KW-0175">Coiled coil</keyword>
<dbReference type="GO" id="GO:0005524">
    <property type="term" value="F:ATP binding"/>
    <property type="evidence" value="ECO:0007669"/>
    <property type="project" value="UniProtKB-KW"/>
</dbReference>
<keyword evidence="3 8" id="KW-0347">Helicase</keyword>
<dbReference type="GO" id="GO:0004386">
    <property type="term" value="F:helicase activity"/>
    <property type="evidence" value="ECO:0007669"/>
    <property type="project" value="UniProtKB-KW"/>
</dbReference>
<evidence type="ECO:0000313" key="8">
    <source>
        <dbReference type="EMBL" id="MBY3064469.1"/>
    </source>
</evidence>
<reference evidence="8" key="1">
    <citation type="submission" date="2020-04" db="EMBL/GenBank/DDBJ databases">
        <title>Global-level population genomics supports evidence of horizontal gene transfer on evolution of Rhizobia in Lentils.</title>
        <authorList>
            <person name="Gai Y."/>
            <person name="Cook D."/>
            <person name="Riely B."/>
        </authorList>
    </citation>
    <scope>NUCLEOTIDE SEQUENCE</scope>
    <source>
        <strain evidence="8">TLR9</strain>
    </source>
</reference>
<dbReference type="SMART" id="SM00487">
    <property type="entry name" value="DEXDc"/>
    <property type="match status" value="1"/>
</dbReference>
<dbReference type="GO" id="GO:0016787">
    <property type="term" value="F:hydrolase activity"/>
    <property type="evidence" value="ECO:0007669"/>
    <property type="project" value="UniProtKB-KW"/>
</dbReference>
<evidence type="ECO:0000313" key="9">
    <source>
        <dbReference type="Proteomes" id="UP000758022"/>
    </source>
</evidence>
<comment type="caution">
    <text evidence="8">The sequence shown here is derived from an EMBL/GenBank/DDBJ whole genome shotgun (WGS) entry which is preliminary data.</text>
</comment>
<evidence type="ECO:0000259" key="7">
    <source>
        <dbReference type="PROSITE" id="PS51194"/>
    </source>
</evidence>
<evidence type="ECO:0000256" key="2">
    <source>
        <dbReference type="ARBA" id="ARBA00022801"/>
    </source>
</evidence>
<evidence type="ECO:0000256" key="3">
    <source>
        <dbReference type="ARBA" id="ARBA00022806"/>
    </source>
</evidence>
<dbReference type="SUPFAM" id="SSF52540">
    <property type="entry name" value="P-loop containing nucleoside triphosphate hydrolases"/>
    <property type="match status" value="1"/>
</dbReference>
<dbReference type="EMBL" id="JAAXQQ010000004">
    <property type="protein sequence ID" value="MBY3064469.1"/>
    <property type="molecule type" value="Genomic_DNA"/>
</dbReference>
<dbReference type="InterPro" id="IPR014001">
    <property type="entry name" value="Helicase_ATP-bd"/>
</dbReference>
<dbReference type="Proteomes" id="UP000758022">
    <property type="component" value="Unassembled WGS sequence"/>
</dbReference>
<feature type="coiled-coil region" evidence="5">
    <location>
        <begin position="497"/>
        <end position="524"/>
    </location>
</feature>
<dbReference type="InterPro" id="IPR027417">
    <property type="entry name" value="P-loop_NTPase"/>
</dbReference>
<organism evidence="8 9">
    <name type="scientific">Rhizobium laguerreae</name>
    <dbReference type="NCBI Taxonomy" id="1076926"/>
    <lineage>
        <taxon>Bacteria</taxon>
        <taxon>Pseudomonadati</taxon>
        <taxon>Pseudomonadota</taxon>
        <taxon>Alphaproteobacteria</taxon>
        <taxon>Hyphomicrobiales</taxon>
        <taxon>Rhizobiaceae</taxon>
        <taxon>Rhizobium/Agrobacterium group</taxon>
        <taxon>Rhizobium</taxon>
    </lineage>
</organism>
<keyword evidence="4" id="KW-0067">ATP-binding</keyword>
<evidence type="ECO:0000256" key="5">
    <source>
        <dbReference type="SAM" id="Coils"/>
    </source>
</evidence>
<evidence type="ECO:0000259" key="6">
    <source>
        <dbReference type="PROSITE" id="PS51192"/>
    </source>
</evidence>
<feature type="domain" description="Helicase C-terminal" evidence="7">
    <location>
        <begin position="593"/>
        <end position="782"/>
    </location>
</feature>
<evidence type="ECO:0000256" key="4">
    <source>
        <dbReference type="ARBA" id="ARBA00022840"/>
    </source>
</evidence>
<evidence type="ECO:0000256" key="1">
    <source>
        <dbReference type="ARBA" id="ARBA00022741"/>
    </source>
</evidence>
<dbReference type="PROSITE" id="PS51194">
    <property type="entry name" value="HELICASE_CTER"/>
    <property type="match status" value="1"/>
</dbReference>
<dbReference type="InterPro" id="IPR001650">
    <property type="entry name" value="Helicase_C-like"/>
</dbReference>
<dbReference type="GO" id="GO:0003676">
    <property type="term" value="F:nucleic acid binding"/>
    <property type="evidence" value="ECO:0007669"/>
    <property type="project" value="InterPro"/>
</dbReference>
<dbReference type="PROSITE" id="PS51192">
    <property type="entry name" value="HELICASE_ATP_BIND_1"/>
    <property type="match status" value="1"/>
</dbReference>
<name>A0AB35FCQ4_9HYPH</name>
<accession>A0AB35FCQ4</accession>
<dbReference type="SMART" id="SM00490">
    <property type="entry name" value="HELICc"/>
    <property type="match status" value="1"/>
</dbReference>
<feature type="domain" description="Helicase ATP-binding" evidence="6">
    <location>
        <begin position="309"/>
        <end position="468"/>
    </location>
</feature>
<protein>
    <submittedName>
        <fullName evidence="8">DEAD/DEAH box helicase</fullName>
    </submittedName>
</protein>
<dbReference type="PANTHER" id="PTHR47961:SF6">
    <property type="entry name" value="DNA-DIRECTED DNA POLYMERASE"/>
    <property type="match status" value="1"/>
</dbReference>
<keyword evidence="2" id="KW-0378">Hydrolase</keyword>
<dbReference type="InterPro" id="IPR011545">
    <property type="entry name" value="DEAD/DEAH_box_helicase_dom"/>
</dbReference>
<sequence>MFDVRTAELLRSAPSLPELEADKLPEMLTRHYAELVSTRLRGGVDEPAIEGNWTLDRIADAYEIVASIESDVDLRRAAAFVAGTAQQILARRAPPAEEIERQIPLSRDGLDPTAAAAVLFLGAEQYADAFEAGSSIPRARGPYENRILADHLRDLAQGRLVAILARAERWRRDEPILGTIQTRAFRNLLSALIEGVERLAANMMSVDVPAATPSRFDSARHAFATVIELASYTDGGSAEMLGGPLRTNYAGPAHLASLLLSASEGIEEAALSRLPPPDGAKAAFWGDWLRFRAEEAPYVWRNHREAIGKGFHQTGNSAVLVLPTGAGKTTVSVLKIAACLSSGKKVVFLAPTHALVEQLTEDLQKLFPKDKFGLEVSSDFDSLLLEEAQLQDIEVMTPERCLAMLSYSPASFQKVGLLVFDECHLLSPESGKIGRALDGMLCLLAFHAAAPKADMLFLSAMLENGPKFAEWIEDLTGRTCVPVDLLWKPSRQARGVIAFEKSEIDQAIRRAKDTQTELDDQKGKVSATLRAASKRELVAQPYVVWGLQHNWHKSTRSHAFTTISDGEFQLAGGFEDGRIWATPNANDVAASIAIKAYSTGLKTIIFVNTKADAVGTAASVSERLGQTVVLNESEGSLWDALVLELGDAKHAIFPDGNFGAVPHNSAMLRLERSLSERLFRRPDGAQVIVATPTLAQGLNLPAHLAILAGDKRSGKKKGTREPLEAHELLNAAARAGRAGHLANGVVILIPEPIMTFKPGVALSTKLKDKLKSVLPEDDRCVTITDPLEMVLDRVMAGAIDDRQVNYTINRLVSLNITDTDTGSAHSLMSRSFGAFLARKRDEQKDYEKKVEQLWAVVKEAVDAEPDAVVILLATQSGLPIDVLEALRARIAKSLGDLPTTVKAWVEWAFSWLKSDARAREYLLGDVERTALAAAGRAADQPIDNSVLDRLCSGTLAWIEGKPLNEIERALGGDPNGGQKNSRICLRARELISSFVPRGLSFAIGVVGRMAEELGAADAQATLDLELLQSLSGTVRRGFDTAEKLQFANAHREILGRVQLHRFYDETYSFPELDLDDEL</sequence>
<dbReference type="AlphaFoldDB" id="A0AB35FCQ4"/>
<dbReference type="RefSeq" id="WP_221978870.1">
    <property type="nucleotide sequence ID" value="NZ_JAAXQQ010000004.1"/>
</dbReference>
<dbReference type="Gene3D" id="3.40.50.300">
    <property type="entry name" value="P-loop containing nucleotide triphosphate hydrolases"/>
    <property type="match status" value="2"/>
</dbReference>
<dbReference type="Pfam" id="PF00270">
    <property type="entry name" value="DEAD"/>
    <property type="match status" value="1"/>
</dbReference>
<dbReference type="InterPro" id="IPR050474">
    <property type="entry name" value="Hel308_SKI2-like"/>
</dbReference>
<proteinExistence type="predicted"/>
<dbReference type="PANTHER" id="PTHR47961">
    <property type="entry name" value="DNA POLYMERASE THETA, PUTATIVE (AFU_ORTHOLOGUE AFUA_1G05260)-RELATED"/>
    <property type="match status" value="1"/>
</dbReference>
<gene>
    <name evidence="8" type="ORF">HFO74_13645</name>
</gene>